<dbReference type="InterPro" id="IPR003593">
    <property type="entry name" value="AAA+_ATPase"/>
</dbReference>
<dbReference type="Pfam" id="PF21530">
    <property type="entry name" value="Pif1_2B_dom"/>
    <property type="match status" value="1"/>
</dbReference>
<dbReference type="InterPro" id="IPR051055">
    <property type="entry name" value="PIF1_helicase"/>
</dbReference>
<comment type="cofactor">
    <cofactor evidence="1">
        <name>Mg(2+)</name>
        <dbReference type="ChEBI" id="CHEBI:18420"/>
    </cofactor>
</comment>
<evidence type="ECO:0000259" key="4">
    <source>
        <dbReference type="SMART" id="SM00382"/>
    </source>
</evidence>
<keyword evidence="1" id="KW-0347">Helicase</keyword>
<dbReference type="PANTHER" id="PTHR47642">
    <property type="entry name" value="ATP-DEPENDENT DNA HELICASE"/>
    <property type="match status" value="1"/>
</dbReference>
<comment type="similarity">
    <text evidence="1">Belongs to the helicase family.</text>
</comment>
<keyword evidence="1" id="KW-0227">DNA damage</keyword>
<dbReference type="Gene3D" id="3.40.50.300">
    <property type="entry name" value="P-loop containing nucleotide triphosphate hydrolases"/>
    <property type="match status" value="1"/>
</dbReference>
<gene>
    <name evidence="5" type="ORF">EIN_397800</name>
</gene>
<dbReference type="InterPro" id="IPR010285">
    <property type="entry name" value="DNA_helicase_pif1-like_DEAD"/>
</dbReference>
<organism evidence="5 6">
    <name type="scientific">Entamoeba invadens IP1</name>
    <dbReference type="NCBI Taxonomy" id="370355"/>
    <lineage>
        <taxon>Eukaryota</taxon>
        <taxon>Amoebozoa</taxon>
        <taxon>Evosea</taxon>
        <taxon>Archamoebae</taxon>
        <taxon>Mastigamoebida</taxon>
        <taxon>Entamoebidae</taxon>
        <taxon>Entamoeba</taxon>
    </lineage>
</organism>
<feature type="coiled-coil region" evidence="2">
    <location>
        <begin position="501"/>
        <end position="528"/>
    </location>
</feature>
<feature type="compositionally biased region" description="Acidic residues" evidence="3">
    <location>
        <begin position="977"/>
        <end position="999"/>
    </location>
</feature>
<feature type="region of interest" description="Disordered" evidence="3">
    <location>
        <begin position="573"/>
        <end position="598"/>
    </location>
</feature>
<dbReference type="EC" id="5.6.2.3" evidence="1"/>
<feature type="compositionally biased region" description="Basic and acidic residues" evidence="3">
    <location>
        <begin position="573"/>
        <end position="594"/>
    </location>
</feature>
<keyword evidence="1" id="KW-0547">Nucleotide-binding</keyword>
<feature type="region of interest" description="Disordered" evidence="3">
    <location>
        <begin position="946"/>
        <end position="999"/>
    </location>
</feature>
<dbReference type="CDD" id="cd18037">
    <property type="entry name" value="DEXSc_Pif1_like"/>
    <property type="match status" value="1"/>
</dbReference>
<dbReference type="GO" id="GO:0005524">
    <property type="term" value="F:ATP binding"/>
    <property type="evidence" value="ECO:0007669"/>
    <property type="project" value="UniProtKB-KW"/>
</dbReference>
<keyword evidence="1" id="KW-0234">DNA repair</keyword>
<evidence type="ECO:0000256" key="1">
    <source>
        <dbReference type="RuleBase" id="RU363044"/>
    </source>
</evidence>
<dbReference type="RefSeq" id="XP_004258641.1">
    <property type="nucleotide sequence ID" value="XM_004258593.1"/>
</dbReference>
<dbReference type="CDD" id="cd18809">
    <property type="entry name" value="SF1_C_RecD"/>
    <property type="match status" value="1"/>
</dbReference>
<dbReference type="OrthoDB" id="19611at2759"/>
<dbReference type="PANTHER" id="PTHR47642:SF7">
    <property type="entry name" value="ATP-DEPENDENT DNA HELICASE PIF1"/>
    <property type="match status" value="1"/>
</dbReference>
<accession>A0A0A1UA62</accession>
<keyword evidence="1" id="KW-0233">DNA recombination</keyword>
<evidence type="ECO:0000313" key="5">
    <source>
        <dbReference type="EMBL" id="ELP91870.1"/>
    </source>
</evidence>
<dbReference type="EMBL" id="KB206411">
    <property type="protein sequence ID" value="ELP91870.1"/>
    <property type="molecule type" value="Genomic_DNA"/>
</dbReference>
<dbReference type="AlphaFoldDB" id="A0A0A1UA62"/>
<dbReference type="KEGG" id="eiv:EIN_397800"/>
<dbReference type="GO" id="GO:0006310">
    <property type="term" value="P:DNA recombination"/>
    <property type="evidence" value="ECO:0007669"/>
    <property type="project" value="UniProtKB-KW"/>
</dbReference>
<dbReference type="GO" id="GO:0000723">
    <property type="term" value="P:telomere maintenance"/>
    <property type="evidence" value="ECO:0007669"/>
    <property type="project" value="InterPro"/>
</dbReference>
<evidence type="ECO:0000256" key="3">
    <source>
        <dbReference type="SAM" id="MobiDB-lite"/>
    </source>
</evidence>
<name>A0A0A1UA62_ENTIV</name>
<feature type="compositionally biased region" description="Basic and acidic residues" evidence="3">
    <location>
        <begin position="946"/>
        <end position="969"/>
    </location>
</feature>
<dbReference type="InterPro" id="IPR027417">
    <property type="entry name" value="P-loop_NTPase"/>
</dbReference>
<dbReference type="Proteomes" id="UP000014680">
    <property type="component" value="Unassembled WGS sequence"/>
</dbReference>
<dbReference type="SUPFAM" id="SSF52540">
    <property type="entry name" value="P-loop containing nucleoside triphosphate hydrolases"/>
    <property type="match status" value="2"/>
</dbReference>
<reference evidence="5 6" key="1">
    <citation type="submission" date="2012-10" db="EMBL/GenBank/DDBJ databases">
        <authorList>
            <person name="Zafar N."/>
            <person name="Inman J."/>
            <person name="Hall N."/>
            <person name="Lorenzi H."/>
            <person name="Caler E."/>
        </authorList>
    </citation>
    <scope>NUCLEOTIDE SEQUENCE [LARGE SCALE GENOMIC DNA]</scope>
    <source>
        <strain evidence="5 6">IP1</strain>
    </source>
</reference>
<sequence length="1093" mass="124004">MTYNPNKRIGCPTPFTWKLTQSKQSLVTCTSGTFQQIGNDIHKKTHTSLHINKSLPRVSSPSPIPLTLSEDQKTIVDSAMRGESFFFTGAAGTGKSHVLRVIVAALRRNGKNVFVTASTGVAACNISGMTVHSFFGIGIGSGTVEELLNKVKKDSIAKARIRSADVLVIDEISMIDDRLFDKIETISRVICDSPKPFGGIQVILCGDFFQLPPVSSDGLKRFAFEGEQWNKVVRRMYNLSVVHRQKDKEFIYVLNKIRYGTVDEWCLNKLRERIDQEKKGETYTILFSKLNDVDETNSWKLKELHNESKLFKAKDSGNTQLFKTSKVPTTLELKIGAFVMVTKNISIEKNLANGSLGVVIGFDDENTFGNIPVPVVKFEFGTFSIKETKWEVDVGGKAAATRVQIPLQLAWAISIHKSQGMTLERAIVRIDNVFANGQAYVALSRIKSLEGLCIKGGLRGDMFKCDQRAIKFDQMVRSGEYNLQHQIEEEKMGMSKQCDKHLEDQIQRKEEEDAIKRIEEQKEIDRKAEGIRKLLEFKPRENTPNQMQSPRSVLDICNFDEIKENTMNGVSKKMEEEPITHLEEQQRETTKEETHESEDDMPIMLLYTRMNEKMKKGIQQTNEGVTPLEDDMKCKGESLVINSTKQVICIDDVESVNDYKMDETPNETPKEFHSIFAERLNEKLKKKTQSKASELAKRSLHVPSEPIRQFKNNSPSSVLERKSISIEEVNTNEESFELESFQFGDLCDGDTKTTTQQLPIEMVKVEHQVIVPMSKNEETNYTKECQSKRANCVSGGQGLQNKENKEVNVSPKHSKSIFSVDCFTKNNSKIYIKAPQNLGVFSDHYQRSNMKRTMEENSYSPKRRITSMEREHDKKMEADDFAKMDIEVSPKTEEDIMNESAKLTTKKKTKSDVKVVDVVRREESNEGDVFKQISKEVSNDINTLIEKESVEKSSNEELRDDMRPFKIDDFENQSQNEDIEKDDNSESPDCDIDDLENNECVDCENEGETEEMDEYKQKEEEEESLWFRLYGNPEALKGLSQELQPKGTNQDPIGGKTTSIEQLVNADGVVTCNLSGGGVTDPIVLDDVSQEEK</sequence>
<feature type="domain" description="AAA+ ATPase" evidence="4">
    <location>
        <begin position="81"/>
        <end position="366"/>
    </location>
</feature>
<proteinExistence type="inferred from homology"/>
<evidence type="ECO:0000256" key="2">
    <source>
        <dbReference type="SAM" id="Coils"/>
    </source>
</evidence>
<keyword evidence="1" id="KW-0067">ATP-binding</keyword>
<dbReference type="GO" id="GO:0016887">
    <property type="term" value="F:ATP hydrolysis activity"/>
    <property type="evidence" value="ECO:0007669"/>
    <property type="project" value="RHEA"/>
</dbReference>
<protein>
    <recommendedName>
        <fullName evidence="1">ATP-dependent DNA helicase</fullName>
        <ecNumber evidence="1">5.6.2.3</ecNumber>
    </recommendedName>
</protein>
<comment type="catalytic activity">
    <reaction evidence="1">
        <text>ATP + H2O = ADP + phosphate + H(+)</text>
        <dbReference type="Rhea" id="RHEA:13065"/>
        <dbReference type="ChEBI" id="CHEBI:15377"/>
        <dbReference type="ChEBI" id="CHEBI:15378"/>
        <dbReference type="ChEBI" id="CHEBI:30616"/>
        <dbReference type="ChEBI" id="CHEBI:43474"/>
        <dbReference type="ChEBI" id="CHEBI:456216"/>
        <dbReference type="EC" id="5.6.2.3"/>
    </reaction>
</comment>
<keyword evidence="6" id="KW-1185">Reference proteome</keyword>
<dbReference type="Pfam" id="PF05970">
    <property type="entry name" value="PIF1"/>
    <property type="match status" value="1"/>
</dbReference>
<dbReference type="GO" id="GO:0006281">
    <property type="term" value="P:DNA repair"/>
    <property type="evidence" value="ECO:0007669"/>
    <property type="project" value="UniProtKB-KW"/>
</dbReference>
<evidence type="ECO:0000313" key="6">
    <source>
        <dbReference type="Proteomes" id="UP000014680"/>
    </source>
</evidence>
<keyword evidence="1" id="KW-0378">Hydrolase</keyword>
<dbReference type="VEuPathDB" id="AmoebaDB:EIN_397800"/>
<keyword evidence="2" id="KW-0175">Coiled coil</keyword>
<dbReference type="SMART" id="SM00382">
    <property type="entry name" value="AAA"/>
    <property type="match status" value="1"/>
</dbReference>
<dbReference type="GO" id="GO:0043139">
    <property type="term" value="F:5'-3' DNA helicase activity"/>
    <property type="evidence" value="ECO:0007669"/>
    <property type="project" value="UniProtKB-EC"/>
</dbReference>
<dbReference type="InterPro" id="IPR049163">
    <property type="entry name" value="Pif1-like_2B_dom"/>
</dbReference>
<dbReference type="GeneID" id="14890914"/>